<gene>
    <name evidence="2" type="ORF">METZ01_LOCUS303073</name>
</gene>
<evidence type="ECO:0000256" key="1">
    <source>
        <dbReference type="SAM" id="MobiDB-lite"/>
    </source>
</evidence>
<feature type="non-terminal residue" evidence="2">
    <location>
        <position position="66"/>
    </location>
</feature>
<feature type="region of interest" description="Disordered" evidence="1">
    <location>
        <begin position="1"/>
        <end position="66"/>
    </location>
</feature>
<name>A0A382MN30_9ZZZZ</name>
<protein>
    <submittedName>
        <fullName evidence="2">Uncharacterized protein</fullName>
    </submittedName>
</protein>
<evidence type="ECO:0000313" key="2">
    <source>
        <dbReference type="EMBL" id="SVC50219.1"/>
    </source>
</evidence>
<reference evidence="2" key="1">
    <citation type="submission" date="2018-05" db="EMBL/GenBank/DDBJ databases">
        <authorList>
            <person name="Lanie J.A."/>
            <person name="Ng W.-L."/>
            <person name="Kazmierczak K.M."/>
            <person name="Andrzejewski T.M."/>
            <person name="Davidsen T.M."/>
            <person name="Wayne K.J."/>
            <person name="Tettelin H."/>
            <person name="Glass J.I."/>
            <person name="Rusch D."/>
            <person name="Podicherti R."/>
            <person name="Tsui H.-C.T."/>
            <person name="Winkler M.E."/>
        </authorList>
    </citation>
    <scope>NUCLEOTIDE SEQUENCE</scope>
</reference>
<organism evidence="2">
    <name type="scientific">marine metagenome</name>
    <dbReference type="NCBI Taxonomy" id="408172"/>
    <lineage>
        <taxon>unclassified sequences</taxon>
        <taxon>metagenomes</taxon>
        <taxon>ecological metagenomes</taxon>
    </lineage>
</organism>
<accession>A0A382MN30</accession>
<dbReference type="EMBL" id="UINC01094731">
    <property type="protein sequence ID" value="SVC50219.1"/>
    <property type="molecule type" value="Genomic_DNA"/>
</dbReference>
<feature type="non-terminal residue" evidence="2">
    <location>
        <position position="1"/>
    </location>
</feature>
<sequence length="66" mass="7502">HHRWRAIQVPRSIRHHRGRRQDRPGRCLRPRLPTATGSALRRYSQVGGEDKGGRQRSGARAGADLL</sequence>
<proteinExistence type="predicted"/>
<feature type="compositionally biased region" description="Low complexity" evidence="1">
    <location>
        <begin position="56"/>
        <end position="66"/>
    </location>
</feature>
<dbReference type="AlphaFoldDB" id="A0A382MN30"/>